<keyword evidence="2" id="KW-0479">Metal-binding</keyword>
<dbReference type="SUPFAM" id="SSF81296">
    <property type="entry name" value="E set domains"/>
    <property type="match status" value="1"/>
</dbReference>
<keyword evidence="5" id="KW-0472">Membrane</keyword>
<dbReference type="InterPro" id="IPR007348">
    <property type="entry name" value="CopC_dom"/>
</dbReference>
<feature type="domain" description="CopC" evidence="6">
    <location>
        <begin position="46"/>
        <end position="136"/>
    </location>
</feature>
<name>A0A6J7ICC8_9ZZZZ</name>
<dbReference type="GO" id="GO:0006825">
    <property type="term" value="P:copper ion transport"/>
    <property type="evidence" value="ECO:0007669"/>
    <property type="project" value="InterPro"/>
</dbReference>
<dbReference type="GO" id="GO:0005886">
    <property type="term" value="C:plasma membrane"/>
    <property type="evidence" value="ECO:0007669"/>
    <property type="project" value="TreeGrafter"/>
</dbReference>
<feature type="transmembrane region" description="Helical" evidence="5">
    <location>
        <begin position="163"/>
        <end position="187"/>
    </location>
</feature>
<evidence type="ECO:0000256" key="4">
    <source>
        <dbReference type="ARBA" id="ARBA00023008"/>
    </source>
</evidence>
<keyword evidence="5" id="KW-0812">Transmembrane</keyword>
<reference evidence="7" key="1">
    <citation type="submission" date="2020-05" db="EMBL/GenBank/DDBJ databases">
        <authorList>
            <person name="Chiriac C."/>
            <person name="Salcher M."/>
            <person name="Ghai R."/>
            <person name="Kavagutti S V."/>
        </authorList>
    </citation>
    <scope>NUCLEOTIDE SEQUENCE</scope>
</reference>
<keyword evidence="4" id="KW-0186">Copper</keyword>
<evidence type="ECO:0000256" key="3">
    <source>
        <dbReference type="ARBA" id="ARBA00022729"/>
    </source>
</evidence>
<dbReference type="PANTHER" id="PTHR34820">
    <property type="entry name" value="INNER MEMBRANE PROTEIN YEBZ"/>
    <property type="match status" value="1"/>
</dbReference>
<comment type="subcellular location">
    <subcellularLocation>
        <location evidence="1">Cell envelope</location>
    </subcellularLocation>
</comment>
<gene>
    <name evidence="7" type="ORF">UFOPK3684_00820</name>
</gene>
<dbReference type="GO" id="GO:0030313">
    <property type="term" value="C:cell envelope"/>
    <property type="evidence" value="ECO:0007669"/>
    <property type="project" value="UniProtKB-SubCell"/>
</dbReference>
<dbReference type="GO" id="GO:0042597">
    <property type="term" value="C:periplasmic space"/>
    <property type="evidence" value="ECO:0007669"/>
    <property type="project" value="InterPro"/>
</dbReference>
<dbReference type="PANTHER" id="PTHR34820:SF4">
    <property type="entry name" value="INNER MEMBRANE PROTEIN YEBZ"/>
    <property type="match status" value="1"/>
</dbReference>
<accession>A0A6J7ICC8</accession>
<dbReference type="InterPro" id="IPR032694">
    <property type="entry name" value="CopC/D"/>
</dbReference>
<evidence type="ECO:0000256" key="2">
    <source>
        <dbReference type="ARBA" id="ARBA00022723"/>
    </source>
</evidence>
<evidence type="ECO:0000313" key="7">
    <source>
        <dbReference type="EMBL" id="CAB4928475.1"/>
    </source>
</evidence>
<dbReference type="InterPro" id="IPR014756">
    <property type="entry name" value="Ig_E-set"/>
</dbReference>
<dbReference type="InterPro" id="IPR014755">
    <property type="entry name" value="Cu-Rt/internalin_Ig-like"/>
</dbReference>
<dbReference type="Gene3D" id="2.60.40.1220">
    <property type="match status" value="1"/>
</dbReference>
<dbReference type="GO" id="GO:0046688">
    <property type="term" value="P:response to copper ion"/>
    <property type="evidence" value="ECO:0007669"/>
    <property type="project" value="InterPro"/>
</dbReference>
<organism evidence="7">
    <name type="scientific">freshwater metagenome</name>
    <dbReference type="NCBI Taxonomy" id="449393"/>
    <lineage>
        <taxon>unclassified sequences</taxon>
        <taxon>metagenomes</taxon>
        <taxon>ecological metagenomes</taxon>
    </lineage>
</organism>
<sequence>MRSLKKWHDRVESTSNSEGVTLRIKGLAALLVLLTYAGLASASANSLITTSPISGSTLATPPSYVTLTSQVDLIADANELIVTDPSGIRVDDGTITVDGVNATIGLKPLTESGIYRVAYTLYSEGEVPLQGSFTFNFSAPSVITPTEPSPTPTQSQTPASSSWGTNVFIFAILIIAFFVLIGLSLYARKLFRDR</sequence>
<dbReference type="EMBL" id="CAFBMZ010000051">
    <property type="protein sequence ID" value="CAB4928475.1"/>
    <property type="molecule type" value="Genomic_DNA"/>
</dbReference>
<evidence type="ECO:0000256" key="5">
    <source>
        <dbReference type="SAM" id="Phobius"/>
    </source>
</evidence>
<evidence type="ECO:0000259" key="6">
    <source>
        <dbReference type="Pfam" id="PF04234"/>
    </source>
</evidence>
<protein>
    <submittedName>
        <fullName evidence="7">Unannotated protein</fullName>
    </submittedName>
</protein>
<evidence type="ECO:0000256" key="1">
    <source>
        <dbReference type="ARBA" id="ARBA00004196"/>
    </source>
</evidence>
<dbReference type="Pfam" id="PF04234">
    <property type="entry name" value="CopC"/>
    <property type="match status" value="1"/>
</dbReference>
<dbReference type="AlphaFoldDB" id="A0A6J7ICC8"/>
<keyword evidence="3" id="KW-0732">Signal</keyword>
<proteinExistence type="predicted"/>
<keyword evidence="5" id="KW-1133">Transmembrane helix</keyword>
<dbReference type="GO" id="GO:0005507">
    <property type="term" value="F:copper ion binding"/>
    <property type="evidence" value="ECO:0007669"/>
    <property type="project" value="InterPro"/>
</dbReference>